<dbReference type="OrthoDB" id="10442212at2759"/>
<name>A0A9P9XDC7_9PEZI</name>
<dbReference type="AlphaFoldDB" id="A0A9P9XDC7"/>
<gene>
    <name evidence="1" type="ORF">CABS02_08328</name>
</gene>
<dbReference type="EMBL" id="SDAQ01000050">
    <property type="protein sequence ID" value="KAI3548210.1"/>
    <property type="molecule type" value="Genomic_DNA"/>
</dbReference>
<proteinExistence type="predicted"/>
<keyword evidence="2" id="KW-1185">Reference proteome</keyword>
<accession>A0A9P9XDC7</accession>
<evidence type="ECO:0000313" key="2">
    <source>
        <dbReference type="Proteomes" id="UP001056436"/>
    </source>
</evidence>
<sequence>MEDHQHEPTRMYPLQVLEAPPSNCHSSCSRTLPVPAWTCSGATVRLVLSPTAAMPPEMR</sequence>
<reference evidence="1" key="1">
    <citation type="submission" date="2019-01" db="EMBL/GenBank/DDBJ databases">
        <title>Colletotrichum abscissum LGMF1257.</title>
        <authorList>
            <person name="Baroncelli R."/>
        </authorList>
    </citation>
    <scope>NUCLEOTIDE SEQUENCE</scope>
    <source>
        <strain evidence="1">Ca142</strain>
    </source>
</reference>
<protein>
    <submittedName>
        <fullName evidence="1">Uncharacterized protein</fullName>
    </submittedName>
</protein>
<dbReference type="Proteomes" id="UP001056436">
    <property type="component" value="Unassembled WGS sequence"/>
</dbReference>
<evidence type="ECO:0000313" key="1">
    <source>
        <dbReference type="EMBL" id="KAI3548210.1"/>
    </source>
</evidence>
<organism evidence="1 2">
    <name type="scientific">Colletotrichum abscissum</name>
    <dbReference type="NCBI Taxonomy" id="1671311"/>
    <lineage>
        <taxon>Eukaryota</taxon>
        <taxon>Fungi</taxon>
        <taxon>Dikarya</taxon>
        <taxon>Ascomycota</taxon>
        <taxon>Pezizomycotina</taxon>
        <taxon>Sordariomycetes</taxon>
        <taxon>Hypocreomycetidae</taxon>
        <taxon>Glomerellales</taxon>
        <taxon>Glomerellaceae</taxon>
        <taxon>Colletotrichum</taxon>
        <taxon>Colletotrichum acutatum species complex</taxon>
    </lineage>
</organism>
<comment type="caution">
    <text evidence="1">The sequence shown here is derived from an EMBL/GenBank/DDBJ whole genome shotgun (WGS) entry which is preliminary data.</text>
</comment>